<comment type="similarity">
    <text evidence="1">Belongs to the UPF0046 family.</text>
</comment>
<name>A0A814TS00_9BILA</name>
<evidence type="ECO:0000256" key="1">
    <source>
        <dbReference type="ARBA" id="ARBA00007993"/>
    </source>
</evidence>
<dbReference type="PANTHER" id="PTHR12905">
    <property type="entry name" value="METALLOPHOSPHOESTERASE"/>
    <property type="match status" value="1"/>
</dbReference>
<dbReference type="Pfam" id="PF00149">
    <property type="entry name" value="Metallophos"/>
    <property type="match status" value="1"/>
</dbReference>
<dbReference type="InterPro" id="IPR029052">
    <property type="entry name" value="Metallo-depent_PP-like"/>
</dbReference>
<evidence type="ECO:0000313" key="5">
    <source>
        <dbReference type="Proteomes" id="UP000663829"/>
    </source>
</evidence>
<dbReference type="GO" id="GO:0016787">
    <property type="term" value="F:hydrolase activity"/>
    <property type="evidence" value="ECO:0007669"/>
    <property type="project" value="InterPro"/>
</dbReference>
<reference evidence="3" key="1">
    <citation type="submission" date="2021-02" db="EMBL/GenBank/DDBJ databases">
        <authorList>
            <person name="Nowell W R."/>
        </authorList>
    </citation>
    <scope>NUCLEOTIDE SEQUENCE</scope>
</reference>
<dbReference type="SUPFAM" id="SSF56300">
    <property type="entry name" value="Metallo-dependent phosphatases"/>
    <property type="match status" value="1"/>
</dbReference>
<evidence type="ECO:0000313" key="4">
    <source>
        <dbReference type="EMBL" id="CAF3929780.1"/>
    </source>
</evidence>
<dbReference type="Gene3D" id="3.60.21.10">
    <property type="match status" value="1"/>
</dbReference>
<dbReference type="InterPro" id="IPR051693">
    <property type="entry name" value="UPF0046_metallophosphoest"/>
</dbReference>
<dbReference type="PANTHER" id="PTHR12905:SF0">
    <property type="entry name" value="CALCINEURIN-LIKE PHOSPHOESTERASE DOMAIN-CONTAINING PROTEIN"/>
    <property type="match status" value="1"/>
</dbReference>
<dbReference type="Proteomes" id="UP000681722">
    <property type="component" value="Unassembled WGS sequence"/>
</dbReference>
<dbReference type="CDD" id="cd07379">
    <property type="entry name" value="MPP_239FB"/>
    <property type="match status" value="1"/>
</dbReference>
<keyword evidence="5" id="KW-1185">Reference proteome</keyword>
<organism evidence="3 5">
    <name type="scientific">Didymodactylos carnosus</name>
    <dbReference type="NCBI Taxonomy" id="1234261"/>
    <lineage>
        <taxon>Eukaryota</taxon>
        <taxon>Metazoa</taxon>
        <taxon>Spiralia</taxon>
        <taxon>Gnathifera</taxon>
        <taxon>Rotifera</taxon>
        <taxon>Eurotatoria</taxon>
        <taxon>Bdelloidea</taxon>
        <taxon>Philodinida</taxon>
        <taxon>Philodinidae</taxon>
        <taxon>Didymodactylos</taxon>
    </lineage>
</organism>
<dbReference type="AlphaFoldDB" id="A0A814TS00"/>
<proteinExistence type="inferred from homology"/>
<dbReference type="EMBL" id="CAJNOQ010007362">
    <property type="protein sequence ID" value="CAF1166117.1"/>
    <property type="molecule type" value="Genomic_DNA"/>
</dbReference>
<dbReference type="EMBL" id="CAJOBC010007361">
    <property type="protein sequence ID" value="CAF3929780.1"/>
    <property type="molecule type" value="Genomic_DNA"/>
</dbReference>
<evidence type="ECO:0000313" key="3">
    <source>
        <dbReference type="EMBL" id="CAF1166117.1"/>
    </source>
</evidence>
<dbReference type="InterPro" id="IPR004843">
    <property type="entry name" value="Calcineurin-like_PHP"/>
</dbReference>
<dbReference type="Proteomes" id="UP000663829">
    <property type="component" value="Unassembled WGS sequence"/>
</dbReference>
<dbReference type="OrthoDB" id="630188at2759"/>
<accession>A0A814TS00</accession>
<sequence>MFSPSTYKFCGWCNTPEPDDHSHAVLQHLSNIPPDEFNNKNKQISVLSSNIDPVIKGTGTEQEPFVVYKHKTNVITTTTNDHLRRLRFVCMSDTHNQIHRLTIPNGDVLLHCGDACKFYTAKRDLPRFNRFIGTLPHKYKIFISGNHETCIDEKHSEQTQQILSNLIYLQDSSTNIEGIQIYGSPWRPARGCCFCAEAFGYDHKNIQQDIWSHIPDGIDILITHVPPYSIRDYSPHSIQRVGCPGLLDEIVTRVKPRVSLFGHMHSQYGASLYRTMDNQNLIQFLKEKRQNHQSLLPSSLSDNKSNQNIHETLFLNVAVKDDNILNAPIVFDYYY</sequence>
<protein>
    <recommendedName>
        <fullName evidence="2">Calcineurin-like phosphoesterase domain-containing protein</fullName>
    </recommendedName>
</protein>
<comment type="caution">
    <text evidence="3">The sequence shown here is derived from an EMBL/GenBank/DDBJ whole genome shotgun (WGS) entry which is preliminary data.</text>
</comment>
<feature type="domain" description="Calcineurin-like phosphoesterase" evidence="2">
    <location>
        <begin position="86"/>
        <end position="266"/>
    </location>
</feature>
<evidence type="ECO:0000259" key="2">
    <source>
        <dbReference type="Pfam" id="PF00149"/>
    </source>
</evidence>
<gene>
    <name evidence="3" type="ORF">GPM918_LOCUS21935</name>
    <name evidence="4" type="ORF">SRO942_LOCUS21933</name>
</gene>